<evidence type="ECO:0000313" key="3">
    <source>
        <dbReference type="Proteomes" id="UP000262882"/>
    </source>
</evidence>
<keyword evidence="3" id="KW-1185">Reference proteome</keyword>
<feature type="region of interest" description="Disordered" evidence="1">
    <location>
        <begin position="50"/>
        <end position="77"/>
    </location>
</feature>
<dbReference type="EMBL" id="QVNQ01000005">
    <property type="protein sequence ID" value="RFS83815.1"/>
    <property type="molecule type" value="Genomic_DNA"/>
</dbReference>
<gene>
    <name evidence="2" type="ORF">D0T12_16455</name>
</gene>
<protein>
    <submittedName>
        <fullName evidence="2">Uncharacterized protein</fullName>
    </submittedName>
</protein>
<dbReference type="Proteomes" id="UP000262882">
    <property type="component" value="Unassembled WGS sequence"/>
</dbReference>
<evidence type="ECO:0000256" key="1">
    <source>
        <dbReference type="SAM" id="MobiDB-lite"/>
    </source>
</evidence>
<organism evidence="2 3">
    <name type="scientific">Actinomadura spongiicola</name>
    <dbReference type="NCBI Taxonomy" id="2303421"/>
    <lineage>
        <taxon>Bacteria</taxon>
        <taxon>Bacillati</taxon>
        <taxon>Actinomycetota</taxon>
        <taxon>Actinomycetes</taxon>
        <taxon>Streptosporangiales</taxon>
        <taxon>Thermomonosporaceae</taxon>
        <taxon>Actinomadura</taxon>
    </lineage>
</organism>
<accession>A0A372GEM4</accession>
<sequence length="77" mass="7871">MNRINTAVTPPRGGVDMGRTEARTHLREARHPGHTPDGTSPLEILHVREAGAGGPGQSASTGPSPRMTGLAVGVVPA</sequence>
<name>A0A372GEM4_9ACTN</name>
<comment type="caution">
    <text evidence="2">The sequence shown here is derived from an EMBL/GenBank/DDBJ whole genome shotgun (WGS) entry which is preliminary data.</text>
</comment>
<evidence type="ECO:0000313" key="2">
    <source>
        <dbReference type="EMBL" id="RFS83815.1"/>
    </source>
</evidence>
<dbReference type="AlphaFoldDB" id="A0A372GEM4"/>
<proteinExistence type="predicted"/>
<reference evidence="2 3" key="1">
    <citation type="submission" date="2018-08" db="EMBL/GenBank/DDBJ databases">
        <title>Actinomadura spongicola sp. nov., isolated from marine sponge Leucetta chagosensis.</title>
        <authorList>
            <person name="Li L."/>
            <person name="Lin H.W."/>
        </authorList>
    </citation>
    <scope>NUCLEOTIDE SEQUENCE [LARGE SCALE GENOMIC DNA]</scope>
    <source>
        <strain evidence="2 3">LHW52907</strain>
    </source>
</reference>